<keyword evidence="1" id="KW-0732">Signal</keyword>
<feature type="signal peptide" evidence="1">
    <location>
        <begin position="1"/>
        <end position="19"/>
    </location>
</feature>
<dbReference type="EMBL" id="SJPE01000005">
    <property type="protein sequence ID" value="TBX69899.1"/>
    <property type="molecule type" value="Genomic_DNA"/>
</dbReference>
<protein>
    <submittedName>
        <fullName evidence="2">Uncharacterized protein</fullName>
    </submittedName>
</protein>
<evidence type="ECO:0000313" key="2">
    <source>
        <dbReference type="EMBL" id="TBX69899.1"/>
    </source>
</evidence>
<comment type="caution">
    <text evidence="2">The sequence shown here is derived from an EMBL/GenBank/DDBJ whole genome shotgun (WGS) entry which is preliminary data.</text>
</comment>
<evidence type="ECO:0000256" key="1">
    <source>
        <dbReference type="SAM" id="SignalP"/>
    </source>
</evidence>
<feature type="chain" id="PRO_5020641110" evidence="1">
    <location>
        <begin position="20"/>
        <end position="201"/>
    </location>
</feature>
<dbReference type="AlphaFoldDB" id="A0A4Q9Z0U1"/>
<accession>A0A4Q9Z0U1</accession>
<name>A0A4Q9Z0U1_9FLAO</name>
<dbReference type="RefSeq" id="WP_131475628.1">
    <property type="nucleotide sequence ID" value="NZ_SJPE01000005.1"/>
</dbReference>
<reference evidence="2 3" key="1">
    <citation type="submission" date="2019-02" db="EMBL/GenBank/DDBJ databases">
        <title>Flavobacterium sp. RD-2-33 isolated from forest soil.</title>
        <authorList>
            <person name="Chaudhary D.K."/>
        </authorList>
    </citation>
    <scope>NUCLEOTIDE SEQUENCE [LARGE SCALE GENOMIC DNA]</scope>
    <source>
        <strain evidence="2 3">RD-2-33</strain>
    </source>
</reference>
<evidence type="ECO:0000313" key="3">
    <source>
        <dbReference type="Proteomes" id="UP000293300"/>
    </source>
</evidence>
<dbReference type="Proteomes" id="UP000293300">
    <property type="component" value="Unassembled WGS sequence"/>
</dbReference>
<gene>
    <name evidence="2" type="ORF">EZL74_05645</name>
</gene>
<proteinExistence type="predicted"/>
<organism evidence="2 3">
    <name type="scientific">Flavobacterium silvisoli</name>
    <dbReference type="NCBI Taxonomy" id="2529433"/>
    <lineage>
        <taxon>Bacteria</taxon>
        <taxon>Pseudomonadati</taxon>
        <taxon>Bacteroidota</taxon>
        <taxon>Flavobacteriia</taxon>
        <taxon>Flavobacteriales</taxon>
        <taxon>Flavobacteriaceae</taxon>
        <taxon>Flavobacterium</taxon>
    </lineage>
</organism>
<keyword evidence="3" id="KW-1185">Reference proteome</keyword>
<sequence>MKKSILTTLLLASNFIMLAQEGENNTKQLTEVHSTAFAIKTKLGFSQLEIDDYGIINGNSTQIDFAVLSKINKHLDIDYGLGYNEFNTNYFSDNKSNPIKNKYLRIPVNLIYKSQFSNQLIFNTGVGLFGNYLFKSNVSNVTNQKDHYMNMGVSVFSGIVIKVDPKVNFGIMIEGQSECFKGNKQILKQTSLISINFIYLL</sequence>